<evidence type="ECO:0000313" key="4">
    <source>
        <dbReference type="Proteomes" id="UP000597138"/>
    </source>
</evidence>
<reference evidence="1" key="1">
    <citation type="journal article" date="2014" name="Int. J. Syst. Evol. Microbiol.">
        <title>Complete genome of a new Firmicutes species belonging to the dominant human colonic microbiota ('Ruminococcus bicirculans') reveals two chromosomes and a selective capacity to utilize plant glucans.</title>
        <authorList>
            <consortium name="NISC Comparative Sequencing Program"/>
            <person name="Wegmann U."/>
            <person name="Louis P."/>
            <person name="Goesmann A."/>
            <person name="Henrissat B."/>
            <person name="Duncan S.H."/>
            <person name="Flint H.J."/>
        </authorList>
    </citation>
    <scope>NUCLEOTIDE SEQUENCE</scope>
    <source>
        <strain evidence="1">CGMCC 1.11013</strain>
    </source>
</reference>
<dbReference type="InterPro" id="IPR042184">
    <property type="entry name" value="YqeY/Aim41_N"/>
</dbReference>
<dbReference type="EMBL" id="BMEG01000002">
    <property type="protein sequence ID" value="GGD61211.1"/>
    <property type="molecule type" value="Genomic_DNA"/>
</dbReference>
<dbReference type="Gene3D" id="1.10.1510.10">
    <property type="entry name" value="Uncharacterised protein YqeY/AIM41 PF09424, N-terminal domain"/>
    <property type="match status" value="1"/>
</dbReference>
<dbReference type="GO" id="GO:0016740">
    <property type="term" value="F:transferase activity"/>
    <property type="evidence" value="ECO:0007669"/>
    <property type="project" value="UniProtKB-KW"/>
</dbReference>
<dbReference type="PANTHER" id="PTHR28055:SF1">
    <property type="entry name" value="ALTERED INHERITANCE OF MITOCHONDRIA PROTEIN 41, MITOCHONDRIAL"/>
    <property type="match status" value="1"/>
</dbReference>
<dbReference type="InterPro" id="IPR003789">
    <property type="entry name" value="Asn/Gln_tRNA_amidoTrase-B-like"/>
</dbReference>
<evidence type="ECO:0000313" key="2">
    <source>
        <dbReference type="EMBL" id="KDR34493.1"/>
    </source>
</evidence>
<dbReference type="OrthoDB" id="9788127at2"/>
<evidence type="ECO:0000313" key="1">
    <source>
        <dbReference type="EMBL" id="GGD61211.1"/>
    </source>
</evidence>
<dbReference type="PANTHER" id="PTHR28055">
    <property type="entry name" value="ALTERED INHERITANCE OF MITOCHONDRIA PROTEIN 41, MITOCHONDRIAL"/>
    <property type="match status" value="1"/>
</dbReference>
<comment type="caution">
    <text evidence="2">The sequence shown here is derived from an EMBL/GenBank/DDBJ whole genome shotgun (WGS) entry which is preliminary data.</text>
</comment>
<dbReference type="Pfam" id="PF09424">
    <property type="entry name" value="YqeY"/>
    <property type="match status" value="1"/>
</dbReference>
<dbReference type="SUPFAM" id="SSF89095">
    <property type="entry name" value="GatB/YqeY motif"/>
    <property type="match status" value="1"/>
</dbReference>
<accession>A0A069P1L0</accession>
<dbReference type="Proteomes" id="UP000597138">
    <property type="component" value="Unassembled WGS sequence"/>
</dbReference>
<sequence length="148" mass="15817">MSLKDQINDDMKTAMRARETERLGTIRLLLAAIKQREVDDRVTLDDAAVTAVIDKMIKQRKDSISQFESAGRTDLADKEKAELVILSAYMPEQLSSDAIAAEVQAAIAATGSAGPQDMGKVMGVLKPKLAGKADMTAVSAQVKAALAK</sequence>
<gene>
    <name evidence="2" type="ORF">BG57_05900</name>
    <name evidence="1" type="ORF">GCM10010985_14120</name>
</gene>
<dbReference type="Proteomes" id="UP000027439">
    <property type="component" value="Unassembled WGS sequence"/>
</dbReference>
<dbReference type="AlphaFoldDB" id="A0A069P1L0"/>
<dbReference type="GO" id="GO:0016884">
    <property type="term" value="F:carbon-nitrogen ligase activity, with glutamine as amido-N-donor"/>
    <property type="evidence" value="ECO:0007669"/>
    <property type="project" value="InterPro"/>
</dbReference>
<reference evidence="1" key="4">
    <citation type="submission" date="2024-05" db="EMBL/GenBank/DDBJ databases">
        <authorList>
            <person name="Sun Q."/>
            <person name="Zhou Y."/>
        </authorList>
    </citation>
    <scope>NUCLEOTIDE SEQUENCE</scope>
    <source>
        <strain evidence="1">CGMCC 1.11013</strain>
    </source>
</reference>
<reference evidence="4" key="3">
    <citation type="journal article" date="2019" name="Int. J. Syst. Evol. Microbiol.">
        <title>The Global Catalogue of Microorganisms (GCM) 10K type strain sequencing project: providing services to taxonomists for standard genome sequencing and annotation.</title>
        <authorList>
            <consortium name="The Broad Institute Genomics Platform"/>
            <consortium name="The Broad Institute Genome Sequencing Center for Infectious Disease"/>
            <person name="Wu L."/>
            <person name="Ma J."/>
        </authorList>
    </citation>
    <scope>NUCLEOTIDE SEQUENCE [LARGE SCALE GENOMIC DNA]</scope>
    <source>
        <strain evidence="4">CGMCC 1.11013</strain>
    </source>
</reference>
<dbReference type="Gene3D" id="1.10.10.410">
    <property type="match status" value="1"/>
</dbReference>
<keyword evidence="4" id="KW-1185">Reference proteome</keyword>
<dbReference type="eggNOG" id="COG1610">
    <property type="taxonomic scope" value="Bacteria"/>
</dbReference>
<evidence type="ECO:0000313" key="3">
    <source>
        <dbReference type="Proteomes" id="UP000027439"/>
    </source>
</evidence>
<dbReference type="InterPro" id="IPR023168">
    <property type="entry name" value="GatB_Yqey_C_2"/>
</dbReference>
<protein>
    <submittedName>
        <fullName evidence="1">Aspartyl-tRNA amidotransferase subunit B</fullName>
    </submittedName>
    <submittedName>
        <fullName evidence="2">Glutamyl-tRNA amidotransferase</fullName>
    </submittedName>
</protein>
<dbReference type="InterPro" id="IPR019004">
    <property type="entry name" value="YqeY/Aim41"/>
</dbReference>
<dbReference type="EMBL" id="JFHE01000013">
    <property type="protein sequence ID" value="KDR34493.1"/>
    <property type="molecule type" value="Genomic_DNA"/>
</dbReference>
<name>A0A069P1L0_9BURK</name>
<proteinExistence type="predicted"/>
<organism evidence="2 3">
    <name type="scientific">Caballeronia grimmiae</name>
    <dbReference type="NCBI Taxonomy" id="1071679"/>
    <lineage>
        <taxon>Bacteria</taxon>
        <taxon>Pseudomonadati</taxon>
        <taxon>Pseudomonadota</taxon>
        <taxon>Betaproteobacteria</taxon>
        <taxon>Burkholderiales</taxon>
        <taxon>Burkholderiaceae</taxon>
        <taxon>Caballeronia</taxon>
    </lineage>
</organism>
<keyword evidence="2" id="KW-0808">Transferase</keyword>
<reference evidence="2 3" key="2">
    <citation type="submission" date="2014-03" db="EMBL/GenBank/DDBJ databases">
        <title>Draft Genome Sequences of Four Burkholderia Strains.</title>
        <authorList>
            <person name="Liu X.Y."/>
            <person name="Li C.X."/>
            <person name="Xu J.H."/>
        </authorList>
    </citation>
    <scope>NUCLEOTIDE SEQUENCE [LARGE SCALE GENOMIC DNA]</scope>
    <source>
        <strain evidence="2 3">R27</strain>
    </source>
</reference>
<dbReference type="STRING" id="1071679.BG57_05900"/>
<dbReference type="RefSeq" id="WP_035966040.1">
    <property type="nucleotide sequence ID" value="NZ_BMEG01000002.1"/>
</dbReference>